<dbReference type="InterPro" id="IPR036390">
    <property type="entry name" value="WH_DNA-bd_sf"/>
</dbReference>
<sequence length="382" mass="43656">MKAFIVLDDIHTLKLLENLIGVGHDCLGAGSREIVTTRDKHVLIGRGIDEILQVKEMNFQNSIRLFSLNAFNKIVPNEGYEEISNNVVSYAKGDSLALKVMGSFLRTKSKIEWDNAINKLKKISNTEIQKVLGLSYDELDDIEKNIFLDIAKNFKGCRINIRIRNLLDKTLVTITSYNYIQMHDLIQEMGRQVGHEESIKNHGQCNRLWNARKICDVLTNNNGTSALESICLDMDQITCINLSFKAFTKMPNLRLLAFEGHNRDVKGMNFAHLPRGLHVLPNNLRSFGWSAYPLNSLPSNFSPWNLVELRLPYSNMEKLWNIVYNLPSLERIDLGESERLIECPNFSNAPNLKDIIPRNCKNMSHVDPSIFNLLRLKGLQLF</sequence>
<keyword evidence="6" id="KW-1185">Reference proteome</keyword>
<evidence type="ECO:0000313" key="4">
    <source>
        <dbReference type="EMBL" id="AET01990.1"/>
    </source>
</evidence>
<dbReference type="EnsemblPlants" id="AET01990">
    <property type="protein sequence ID" value="AET01990"/>
    <property type="gene ID" value="MTR_8g027000"/>
</dbReference>
<dbReference type="STRING" id="3880.G7LAT1"/>
<feature type="domain" description="Disease resistance protein Roq1-like winged-helix" evidence="3">
    <location>
        <begin position="156"/>
        <end position="197"/>
    </location>
</feature>
<keyword evidence="1" id="KW-0433">Leucine-rich repeat</keyword>
<dbReference type="InterPro" id="IPR027417">
    <property type="entry name" value="P-loop_NTPase"/>
</dbReference>
<organism evidence="4 6">
    <name type="scientific">Medicago truncatula</name>
    <name type="common">Barrel medic</name>
    <name type="synonym">Medicago tribuloides</name>
    <dbReference type="NCBI Taxonomy" id="3880"/>
    <lineage>
        <taxon>Eukaryota</taxon>
        <taxon>Viridiplantae</taxon>
        <taxon>Streptophyta</taxon>
        <taxon>Embryophyta</taxon>
        <taxon>Tracheophyta</taxon>
        <taxon>Spermatophyta</taxon>
        <taxon>Magnoliopsida</taxon>
        <taxon>eudicotyledons</taxon>
        <taxon>Gunneridae</taxon>
        <taxon>Pentapetalae</taxon>
        <taxon>rosids</taxon>
        <taxon>fabids</taxon>
        <taxon>Fabales</taxon>
        <taxon>Fabaceae</taxon>
        <taxon>Papilionoideae</taxon>
        <taxon>50 kb inversion clade</taxon>
        <taxon>NPAAA clade</taxon>
        <taxon>Hologalegina</taxon>
        <taxon>IRL clade</taxon>
        <taxon>Trifolieae</taxon>
        <taxon>Medicago</taxon>
    </lineage>
</organism>
<reference evidence="4 6" key="1">
    <citation type="journal article" date="2011" name="Nature">
        <title>The Medicago genome provides insight into the evolution of rhizobial symbioses.</title>
        <authorList>
            <person name="Young N.D."/>
            <person name="Debelle F."/>
            <person name="Oldroyd G.E."/>
            <person name="Geurts R."/>
            <person name="Cannon S.B."/>
            <person name="Udvardi M.K."/>
            <person name="Benedito V.A."/>
            <person name="Mayer K.F."/>
            <person name="Gouzy J."/>
            <person name="Schoof H."/>
            <person name="Van de Peer Y."/>
            <person name="Proost S."/>
            <person name="Cook D.R."/>
            <person name="Meyers B.C."/>
            <person name="Spannagl M."/>
            <person name="Cheung F."/>
            <person name="De Mita S."/>
            <person name="Krishnakumar V."/>
            <person name="Gundlach H."/>
            <person name="Zhou S."/>
            <person name="Mudge J."/>
            <person name="Bharti A.K."/>
            <person name="Murray J.D."/>
            <person name="Naoumkina M.A."/>
            <person name="Rosen B."/>
            <person name="Silverstein K.A."/>
            <person name="Tang H."/>
            <person name="Rombauts S."/>
            <person name="Zhao P.X."/>
            <person name="Zhou P."/>
            <person name="Barbe V."/>
            <person name="Bardou P."/>
            <person name="Bechner M."/>
            <person name="Bellec A."/>
            <person name="Berger A."/>
            <person name="Berges H."/>
            <person name="Bidwell S."/>
            <person name="Bisseling T."/>
            <person name="Choisne N."/>
            <person name="Couloux A."/>
            <person name="Denny R."/>
            <person name="Deshpande S."/>
            <person name="Dai X."/>
            <person name="Doyle J.J."/>
            <person name="Dudez A.M."/>
            <person name="Farmer A.D."/>
            <person name="Fouteau S."/>
            <person name="Franken C."/>
            <person name="Gibelin C."/>
            <person name="Gish J."/>
            <person name="Goldstein S."/>
            <person name="Gonzalez A.J."/>
            <person name="Green P.J."/>
            <person name="Hallab A."/>
            <person name="Hartog M."/>
            <person name="Hua A."/>
            <person name="Humphray S.J."/>
            <person name="Jeong D.H."/>
            <person name="Jing Y."/>
            <person name="Jocker A."/>
            <person name="Kenton S.M."/>
            <person name="Kim D.J."/>
            <person name="Klee K."/>
            <person name="Lai H."/>
            <person name="Lang C."/>
            <person name="Lin S."/>
            <person name="Macmil S.L."/>
            <person name="Magdelenat G."/>
            <person name="Matthews L."/>
            <person name="McCorrison J."/>
            <person name="Monaghan E.L."/>
            <person name="Mun J.H."/>
            <person name="Najar F.Z."/>
            <person name="Nicholson C."/>
            <person name="Noirot C."/>
            <person name="O'Bleness M."/>
            <person name="Paule C.R."/>
            <person name="Poulain J."/>
            <person name="Prion F."/>
            <person name="Qin B."/>
            <person name="Qu C."/>
            <person name="Retzel E.F."/>
            <person name="Riddle C."/>
            <person name="Sallet E."/>
            <person name="Samain S."/>
            <person name="Samson N."/>
            <person name="Sanders I."/>
            <person name="Saurat O."/>
            <person name="Scarpelli C."/>
            <person name="Schiex T."/>
            <person name="Segurens B."/>
            <person name="Severin A.J."/>
            <person name="Sherrier D.J."/>
            <person name="Shi R."/>
            <person name="Sims S."/>
            <person name="Singer S.R."/>
            <person name="Sinharoy S."/>
            <person name="Sterck L."/>
            <person name="Viollet A."/>
            <person name="Wang B.B."/>
            <person name="Wang K."/>
            <person name="Wang M."/>
            <person name="Wang X."/>
            <person name="Warfsmann J."/>
            <person name="Weissenbach J."/>
            <person name="White D.D."/>
            <person name="White J.D."/>
            <person name="Wiley G.B."/>
            <person name="Wincker P."/>
            <person name="Xing Y."/>
            <person name="Yang L."/>
            <person name="Yao Z."/>
            <person name="Ying F."/>
            <person name="Zhai J."/>
            <person name="Zhou L."/>
            <person name="Zuber A."/>
            <person name="Denarie J."/>
            <person name="Dixon R.A."/>
            <person name="May G.D."/>
            <person name="Schwartz D.C."/>
            <person name="Rogers J."/>
            <person name="Quetier F."/>
            <person name="Town C.D."/>
            <person name="Roe B.A."/>
        </authorList>
    </citation>
    <scope>NUCLEOTIDE SEQUENCE [LARGE SCALE GENOMIC DNA]</scope>
    <source>
        <strain evidence="4">A17</strain>
        <strain evidence="5 6">cv. Jemalong A17</strain>
    </source>
</reference>
<evidence type="ECO:0000256" key="2">
    <source>
        <dbReference type="ARBA" id="ARBA00022737"/>
    </source>
</evidence>
<dbReference type="PANTHER" id="PTHR11017">
    <property type="entry name" value="LEUCINE-RICH REPEAT-CONTAINING PROTEIN"/>
    <property type="match status" value="1"/>
</dbReference>
<dbReference type="AlphaFoldDB" id="G7LAT1"/>
<evidence type="ECO:0000313" key="6">
    <source>
        <dbReference type="Proteomes" id="UP000002051"/>
    </source>
</evidence>
<dbReference type="SUPFAM" id="SSF46785">
    <property type="entry name" value="Winged helix' DNA-binding domain"/>
    <property type="match status" value="1"/>
</dbReference>
<dbReference type="Pfam" id="PF07725">
    <property type="entry name" value="LRR_3"/>
    <property type="match status" value="1"/>
</dbReference>
<dbReference type="EMBL" id="CM001224">
    <property type="protein sequence ID" value="AET01990.1"/>
    <property type="molecule type" value="Genomic_DNA"/>
</dbReference>
<dbReference type="InterPro" id="IPR044974">
    <property type="entry name" value="Disease_R_plants"/>
</dbReference>
<dbReference type="HOGENOM" id="CLU_001561_2_2_1"/>
<dbReference type="Gene3D" id="3.80.10.10">
    <property type="entry name" value="Ribonuclease Inhibitor"/>
    <property type="match status" value="1"/>
</dbReference>
<accession>G7LAT1</accession>
<keyword evidence="2" id="KW-0677">Repeat</keyword>
<dbReference type="GO" id="GO:0006952">
    <property type="term" value="P:defense response"/>
    <property type="evidence" value="ECO:0007669"/>
    <property type="project" value="InterPro"/>
</dbReference>
<dbReference type="PaxDb" id="3880-AET01990"/>
<evidence type="ECO:0000313" key="5">
    <source>
        <dbReference type="EnsemblPlants" id="AET01990"/>
    </source>
</evidence>
<dbReference type="InterPro" id="IPR058192">
    <property type="entry name" value="WHD_ROQ1-like"/>
</dbReference>
<dbReference type="InterPro" id="IPR032675">
    <property type="entry name" value="LRR_dom_sf"/>
</dbReference>
<dbReference type="Pfam" id="PF23282">
    <property type="entry name" value="WHD_ROQ1"/>
    <property type="match status" value="1"/>
</dbReference>
<reference evidence="4 6" key="2">
    <citation type="journal article" date="2014" name="BMC Genomics">
        <title>An improved genome release (version Mt4.0) for the model legume Medicago truncatula.</title>
        <authorList>
            <person name="Tang H."/>
            <person name="Krishnakumar V."/>
            <person name="Bidwell S."/>
            <person name="Rosen B."/>
            <person name="Chan A."/>
            <person name="Zhou S."/>
            <person name="Gentzbittel L."/>
            <person name="Childs K.L."/>
            <person name="Yandell M."/>
            <person name="Gundlach H."/>
            <person name="Mayer K.F."/>
            <person name="Schwartz D.C."/>
            <person name="Town C.D."/>
        </authorList>
    </citation>
    <scope>GENOME REANNOTATION</scope>
    <source>
        <strain evidence="5 6">cv. Jemalong A17</strain>
    </source>
</reference>
<evidence type="ECO:0000259" key="3">
    <source>
        <dbReference type="Pfam" id="PF23282"/>
    </source>
</evidence>
<dbReference type="Gene3D" id="1.10.8.430">
    <property type="entry name" value="Helical domain of apoptotic protease-activating factors"/>
    <property type="match status" value="1"/>
</dbReference>
<dbReference type="SUPFAM" id="SSF52058">
    <property type="entry name" value="L domain-like"/>
    <property type="match status" value="1"/>
</dbReference>
<dbReference type="Proteomes" id="UP000002051">
    <property type="component" value="Chromosome 8"/>
</dbReference>
<dbReference type="SUPFAM" id="SSF52540">
    <property type="entry name" value="P-loop containing nucleoside triphosphate hydrolases"/>
    <property type="match status" value="1"/>
</dbReference>
<protein>
    <submittedName>
        <fullName evidence="4">Disease resistance protein (TIR-NBS-LRR class)</fullName>
    </submittedName>
</protein>
<reference evidence="5" key="3">
    <citation type="submission" date="2015-04" db="UniProtKB">
        <authorList>
            <consortium name="EnsemblPlants"/>
        </authorList>
    </citation>
    <scope>IDENTIFICATION</scope>
    <source>
        <strain evidence="5">cv. Jemalong A17</strain>
    </source>
</reference>
<evidence type="ECO:0000256" key="1">
    <source>
        <dbReference type="ARBA" id="ARBA00022614"/>
    </source>
</evidence>
<gene>
    <name evidence="4" type="ordered locus">MTR_8g027000</name>
</gene>
<dbReference type="GO" id="GO:0043531">
    <property type="term" value="F:ADP binding"/>
    <property type="evidence" value="ECO:0007669"/>
    <property type="project" value="InterPro"/>
</dbReference>
<name>G7LAT1_MEDTR</name>
<dbReference type="InterPro" id="IPR042197">
    <property type="entry name" value="Apaf_helical"/>
</dbReference>
<proteinExistence type="predicted"/>
<dbReference type="OMA" id="CRINIRI"/>
<dbReference type="PANTHER" id="PTHR11017:SF512">
    <property type="entry name" value="ADP-RIBOSYL CYCLASE_CYCLIC ADP-RIBOSE HYDROLASE"/>
    <property type="match status" value="1"/>
</dbReference>
<dbReference type="InterPro" id="IPR011713">
    <property type="entry name" value="Leu-rich_rpt_3"/>
</dbReference>